<protein>
    <submittedName>
        <fullName evidence="1">Uncharacterized protein</fullName>
    </submittedName>
</protein>
<dbReference type="EMBL" id="LGUE01000001">
    <property type="protein sequence ID" value="KON92386.1"/>
    <property type="molecule type" value="Genomic_DNA"/>
</dbReference>
<reference evidence="2" key="1">
    <citation type="submission" date="2015-07" db="EMBL/GenBank/DDBJ databases">
        <title>Fjat-14235 jcm11544.</title>
        <authorList>
            <person name="Liu B."/>
            <person name="Wang J."/>
            <person name="Zhu Y."/>
            <person name="Liu G."/>
            <person name="Chen Q."/>
            <person name="Chen Z."/>
            <person name="Lan J."/>
            <person name="Che J."/>
            <person name="Ge C."/>
            <person name="Shi H."/>
            <person name="Pan Z."/>
            <person name="Liu X."/>
        </authorList>
    </citation>
    <scope>NUCLEOTIDE SEQUENCE [LARGE SCALE GENOMIC DNA]</scope>
    <source>
        <strain evidence="2">JCM 11544</strain>
    </source>
</reference>
<evidence type="ECO:0000313" key="2">
    <source>
        <dbReference type="Proteomes" id="UP000037405"/>
    </source>
</evidence>
<keyword evidence="2" id="KW-1185">Reference proteome</keyword>
<organism evidence="1 2">
    <name type="scientific">Rossellomorea marisflavi</name>
    <dbReference type="NCBI Taxonomy" id="189381"/>
    <lineage>
        <taxon>Bacteria</taxon>
        <taxon>Bacillati</taxon>
        <taxon>Bacillota</taxon>
        <taxon>Bacilli</taxon>
        <taxon>Bacillales</taxon>
        <taxon>Bacillaceae</taxon>
        <taxon>Rossellomorea</taxon>
    </lineage>
</organism>
<name>A0A0M0GSI0_9BACI</name>
<comment type="caution">
    <text evidence="1">The sequence shown here is derived from an EMBL/GenBank/DDBJ whole genome shotgun (WGS) entry which is preliminary data.</text>
</comment>
<dbReference type="SUPFAM" id="SSF51735">
    <property type="entry name" value="NAD(P)-binding Rossmann-fold domains"/>
    <property type="match status" value="1"/>
</dbReference>
<dbReference type="PATRIC" id="fig|189381.12.peg.1777"/>
<sequence>MNHAYVFPAQGFLGFQLCTAMLEEGWEVTALDSGREMGDHWMEIGRNANLHWTSFGNWDRLVPSGSHVYLPYYDADDLLTEKEGKTLMEQAGYTIRVFSHFQDPPSGNPSGADIYVPTLIGLRQPVSYHFARLIKDVRVDEPVQDDPTGVIYVKDAARKIISCTGEKGELHLKGEAAWADASALLTEATIPQLEAPKNIRGKEIPVMASKSLENIFDEQLKEAGIKKGKNSFPYSDR</sequence>
<dbReference type="Proteomes" id="UP000037405">
    <property type="component" value="Unassembled WGS sequence"/>
</dbReference>
<dbReference type="STRING" id="189381.GCA_900166615_02641"/>
<dbReference type="OrthoDB" id="2938417at2"/>
<dbReference type="AlphaFoldDB" id="A0A0M0GSI0"/>
<dbReference type="InterPro" id="IPR036291">
    <property type="entry name" value="NAD(P)-bd_dom_sf"/>
</dbReference>
<dbReference type="RefSeq" id="WP_152915554.1">
    <property type="nucleotide sequence ID" value="NZ_JAUKEF010000001.1"/>
</dbReference>
<proteinExistence type="predicted"/>
<evidence type="ECO:0000313" key="1">
    <source>
        <dbReference type="EMBL" id="KON92386.1"/>
    </source>
</evidence>
<accession>A0A0M0GSI0</accession>
<gene>
    <name evidence="1" type="ORF">AF331_08060</name>
</gene>